<proteinExistence type="predicted"/>
<dbReference type="RefSeq" id="WP_046484854.1">
    <property type="nucleotide sequence ID" value="NZ_CP039631.3"/>
</dbReference>
<reference evidence="2" key="1">
    <citation type="submission" date="2019-04" db="EMBL/GenBank/DDBJ databases">
        <title>Complete genome sequence of Pseudomonas veronii strain PVy, a versatile degrader capable of using multiple contaminants as sole carbon sources.</title>
        <authorList>
            <person name="Lopez-Echartea E."/>
            <person name="Ridl J."/>
            <person name="Pajer P."/>
            <person name="Strejcek M."/>
            <person name="Suman J."/>
            <person name="Uhlik O."/>
        </authorList>
    </citation>
    <scope>NUCLEOTIDE SEQUENCE [LARGE SCALE GENOMIC DNA]</scope>
    <source>
        <strain evidence="2">Pvy</strain>
    </source>
</reference>
<evidence type="ECO:0000313" key="1">
    <source>
        <dbReference type="EMBL" id="QCG67363.1"/>
    </source>
</evidence>
<dbReference type="Proteomes" id="UP000298274">
    <property type="component" value="Chromosome"/>
</dbReference>
<accession>A0A4P7Y9P4</accession>
<evidence type="ECO:0000313" key="2">
    <source>
        <dbReference type="Proteomes" id="UP000298274"/>
    </source>
</evidence>
<name>A0A4P7Y9P4_PSEVE</name>
<dbReference type="EMBL" id="CP039631">
    <property type="protein sequence ID" value="QCG67363.1"/>
    <property type="molecule type" value="Genomic_DNA"/>
</dbReference>
<protein>
    <submittedName>
        <fullName evidence="1">Uncharacterized protein</fullName>
    </submittedName>
</protein>
<gene>
    <name evidence="1" type="ORF">E4167_23625</name>
</gene>
<organism evidence="1 2">
    <name type="scientific">Pseudomonas veronii</name>
    <dbReference type="NCBI Taxonomy" id="76761"/>
    <lineage>
        <taxon>Bacteria</taxon>
        <taxon>Pseudomonadati</taxon>
        <taxon>Pseudomonadota</taxon>
        <taxon>Gammaproteobacteria</taxon>
        <taxon>Pseudomonadales</taxon>
        <taxon>Pseudomonadaceae</taxon>
        <taxon>Pseudomonas</taxon>
    </lineage>
</organism>
<sequence>MPKEKYPLAVESVGGDTYIVMSRGHHDLREFMAEVIKDYGDWNLGGAQHVWIKTTPAKGGWNYNVVDQKTRGAWPATYCWEYGEGYEEWRQVKPCA</sequence>
<dbReference type="AlphaFoldDB" id="A0A4P7Y9P4"/>